<evidence type="ECO:0000313" key="1">
    <source>
        <dbReference type="EMBL" id="HAA0766329.1"/>
    </source>
</evidence>
<reference evidence="1" key="2">
    <citation type="submission" date="2019-10" db="EMBL/GenBank/DDBJ databases">
        <authorList>
            <consortium name="NCBI Pathogen Detection Project"/>
        </authorList>
    </citation>
    <scope>NUCLEOTIDE SEQUENCE</scope>
    <source>
        <strain evidence="1">BCW_6231</strain>
    </source>
</reference>
<name>A0A6V9Z950_SALER</name>
<comment type="caution">
    <text evidence="1">The sequence shown here is derived from an EMBL/GenBank/DDBJ whole genome shotgun (WGS) entry which is preliminary data.</text>
</comment>
<dbReference type="RefSeq" id="WP_024154153.1">
    <property type="nucleotide sequence ID" value="NZ_MYVN01000035.1"/>
</dbReference>
<reference evidence="1" key="1">
    <citation type="journal article" date="2018" name="Genome Biol.">
        <title>SKESA: strategic k-mer extension for scrupulous assemblies.</title>
        <authorList>
            <person name="Souvorov A."/>
            <person name="Agarwala R."/>
            <person name="Lipman D.J."/>
        </authorList>
    </citation>
    <scope>NUCLEOTIDE SEQUENCE</scope>
    <source>
        <strain evidence="1">BCW_6231</strain>
    </source>
</reference>
<dbReference type="AlphaFoldDB" id="A0A6V9Z950"/>
<protein>
    <submittedName>
        <fullName evidence="1">Uncharacterized protein</fullName>
    </submittedName>
</protein>
<gene>
    <name evidence="1" type="ORF">GDL48_17815</name>
</gene>
<organism evidence="1">
    <name type="scientific">Salmonella enterica</name>
    <name type="common">Salmonella choleraesuis</name>
    <dbReference type="NCBI Taxonomy" id="28901"/>
    <lineage>
        <taxon>Bacteria</taxon>
        <taxon>Pseudomonadati</taxon>
        <taxon>Pseudomonadota</taxon>
        <taxon>Gammaproteobacteria</taxon>
        <taxon>Enterobacterales</taxon>
        <taxon>Enterobacteriaceae</taxon>
        <taxon>Salmonella</taxon>
    </lineage>
</organism>
<sequence>MEIELLDKSSSLSRQNWLKRVQLPPDMIESVRHSSVLFLPIENFRGVINYSFPQGTVDLFQFIQKHMTHLGQTELCIADDDYQELALYSREIRLGHLLVTQVVAPVLIGLLTSYVYDIIKSAPEDNVSLTLQIEGECNDYLLRYNGPAIDFRQIEPRLLQLTNGCDGPKNAVSSTEEGPDDIIKI</sequence>
<accession>A0A6V9Z950</accession>
<proteinExistence type="predicted"/>
<dbReference type="EMBL" id="DAAAJK010000025">
    <property type="protein sequence ID" value="HAA0766329.1"/>
    <property type="molecule type" value="Genomic_DNA"/>
</dbReference>